<dbReference type="InterPro" id="IPR011050">
    <property type="entry name" value="Pectin_lyase_fold/virulence"/>
</dbReference>
<name>A0A318UNF9_9SPHI</name>
<dbReference type="Gene3D" id="2.160.20.10">
    <property type="entry name" value="Single-stranded right-handed beta-helix, Pectin lyase-like"/>
    <property type="match status" value="1"/>
</dbReference>
<accession>A0A318UNF9</accession>
<dbReference type="EMBL" id="QKLU01000007">
    <property type="protein sequence ID" value="PYF71541.1"/>
    <property type="molecule type" value="Genomic_DNA"/>
</dbReference>
<dbReference type="SUPFAM" id="SSF51126">
    <property type="entry name" value="Pectin lyase-like"/>
    <property type="match status" value="1"/>
</dbReference>
<feature type="region of interest" description="Disordered" evidence="1">
    <location>
        <begin position="440"/>
        <end position="459"/>
    </location>
</feature>
<evidence type="ECO:0000313" key="2">
    <source>
        <dbReference type="EMBL" id="PYF71541.1"/>
    </source>
</evidence>
<proteinExistence type="predicted"/>
<organism evidence="2 3">
    <name type="scientific">Pedobacter nutrimenti</name>
    <dbReference type="NCBI Taxonomy" id="1241337"/>
    <lineage>
        <taxon>Bacteria</taxon>
        <taxon>Pseudomonadati</taxon>
        <taxon>Bacteroidota</taxon>
        <taxon>Sphingobacteriia</taxon>
        <taxon>Sphingobacteriales</taxon>
        <taxon>Sphingobacteriaceae</taxon>
        <taxon>Pedobacter</taxon>
    </lineage>
</organism>
<gene>
    <name evidence="2" type="ORF">B0O44_107156</name>
</gene>
<feature type="compositionally biased region" description="Polar residues" evidence="1">
    <location>
        <begin position="450"/>
        <end position="459"/>
    </location>
</feature>
<dbReference type="PROSITE" id="PS51257">
    <property type="entry name" value="PROKAR_LIPOPROTEIN"/>
    <property type="match status" value="1"/>
</dbReference>
<evidence type="ECO:0008006" key="4">
    <source>
        <dbReference type="Google" id="ProtNLM"/>
    </source>
</evidence>
<dbReference type="AlphaFoldDB" id="A0A318UNF9"/>
<dbReference type="RefSeq" id="WP_110833686.1">
    <property type="nucleotide sequence ID" value="NZ_QKLU01000007.1"/>
</dbReference>
<protein>
    <recommendedName>
        <fullName evidence="4">Parallel beta helix pectate lyase-like protein</fullName>
    </recommendedName>
</protein>
<reference evidence="2 3" key="1">
    <citation type="submission" date="2018-06" db="EMBL/GenBank/DDBJ databases">
        <title>Genomic Encyclopedia of Archaeal and Bacterial Type Strains, Phase II (KMG-II): from individual species to whole genera.</title>
        <authorList>
            <person name="Goeker M."/>
        </authorList>
    </citation>
    <scope>NUCLEOTIDE SEQUENCE [LARGE SCALE GENOMIC DNA]</scope>
    <source>
        <strain evidence="2 3">DSM 27372</strain>
    </source>
</reference>
<dbReference type="Proteomes" id="UP000248198">
    <property type="component" value="Unassembled WGS sequence"/>
</dbReference>
<evidence type="ECO:0000313" key="3">
    <source>
        <dbReference type="Proteomes" id="UP000248198"/>
    </source>
</evidence>
<comment type="caution">
    <text evidence="2">The sequence shown here is derived from an EMBL/GenBank/DDBJ whole genome shotgun (WGS) entry which is preliminary data.</text>
</comment>
<sequence length="459" mass="48801">MKHNRLLTIMVLFLAAGFASCKKNEDRKDLFVPVEVDAAPVSDAAPLSGPVKGTMLAGKTYTINGNIIVKKTDTLTIQEGVTLNFTGNFGIGVKGVLLSLGTKSKPNYFTYPGLTRTDQPGADPTKDPALAGKWTGVICDTSCKLLVMKWTHVDFAGGPTTGEIKTSISTKAYPIFFQNPGGIFVLEDSWIYGSVDDPIRTLGGKIAMFRNTFEKCGFTGGEALNAKAGTIGDFAYNVCIGIATNGPKLSNSGAANGVPATNVRIYNNTIINCGFRRAEAGRGGSINFEEGAGGMAFNNIMVNCKYGLRVVKAPIADLANLSYGYNFSYADDVDLVNQFYPPTYLTNASVTDIPQPSTFLPTGWKTGDIYNAPGLVKANDPQFINGPVPLPQGYNLKDVVVVGSYNFGLKPTSPCIGKGYTGFSPEALVPLHPKYGATEITPPGKDMGAYQTNGTGNQH</sequence>
<evidence type="ECO:0000256" key="1">
    <source>
        <dbReference type="SAM" id="MobiDB-lite"/>
    </source>
</evidence>
<dbReference type="InterPro" id="IPR012334">
    <property type="entry name" value="Pectin_lyas_fold"/>
</dbReference>
<dbReference type="OrthoDB" id="974660at2"/>
<keyword evidence="3" id="KW-1185">Reference proteome</keyword>